<proteinExistence type="predicted"/>
<evidence type="ECO:0000313" key="2">
    <source>
        <dbReference type="EMBL" id="CEK99596.1"/>
    </source>
</evidence>
<gene>
    <name evidence="2" type="primary">ORF221657</name>
</gene>
<feature type="compositionally biased region" description="Basic and acidic residues" evidence="1">
    <location>
        <begin position="1"/>
        <end position="12"/>
    </location>
</feature>
<feature type="compositionally biased region" description="Polar residues" evidence="1">
    <location>
        <begin position="13"/>
        <end position="23"/>
    </location>
</feature>
<feature type="non-terminal residue" evidence="2">
    <location>
        <position position="70"/>
    </location>
</feature>
<protein>
    <submittedName>
        <fullName evidence="2">Uncharacterized protein</fullName>
    </submittedName>
</protein>
<sequence>KGDACQHVHSDVDSQTSTTNKNTSVVRLRERHITYPVTFKGFSGKLGCPYVHLYSFTRRQKKEFMSRVNT</sequence>
<dbReference type="EMBL" id="HACG01052725">
    <property type="protein sequence ID" value="CEK99596.1"/>
    <property type="molecule type" value="Transcribed_RNA"/>
</dbReference>
<dbReference type="AlphaFoldDB" id="A0A0B7C4Q1"/>
<name>A0A0B7C4Q1_9EUPU</name>
<feature type="non-terminal residue" evidence="2">
    <location>
        <position position="1"/>
    </location>
</feature>
<reference evidence="2" key="1">
    <citation type="submission" date="2014-12" db="EMBL/GenBank/DDBJ databases">
        <title>Insight into the proteome of Arion vulgaris.</title>
        <authorList>
            <person name="Aradska J."/>
            <person name="Bulat T."/>
            <person name="Smidak R."/>
            <person name="Sarate P."/>
            <person name="Gangsoo J."/>
            <person name="Sialana F."/>
            <person name="Bilban M."/>
            <person name="Lubec G."/>
        </authorList>
    </citation>
    <scope>NUCLEOTIDE SEQUENCE</scope>
    <source>
        <tissue evidence="2">Skin</tissue>
    </source>
</reference>
<feature type="region of interest" description="Disordered" evidence="1">
    <location>
        <begin position="1"/>
        <end position="23"/>
    </location>
</feature>
<accession>A0A0B7C4Q1</accession>
<organism evidence="2">
    <name type="scientific">Arion vulgaris</name>
    <dbReference type="NCBI Taxonomy" id="1028688"/>
    <lineage>
        <taxon>Eukaryota</taxon>
        <taxon>Metazoa</taxon>
        <taxon>Spiralia</taxon>
        <taxon>Lophotrochozoa</taxon>
        <taxon>Mollusca</taxon>
        <taxon>Gastropoda</taxon>
        <taxon>Heterobranchia</taxon>
        <taxon>Euthyneura</taxon>
        <taxon>Panpulmonata</taxon>
        <taxon>Eupulmonata</taxon>
        <taxon>Stylommatophora</taxon>
        <taxon>Helicina</taxon>
        <taxon>Arionoidea</taxon>
        <taxon>Arionidae</taxon>
        <taxon>Arion</taxon>
    </lineage>
</organism>
<evidence type="ECO:0000256" key="1">
    <source>
        <dbReference type="SAM" id="MobiDB-lite"/>
    </source>
</evidence>